<dbReference type="InterPro" id="IPR043502">
    <property type="entry name" value="DNA/RNA_pol_sf"/>
</dbReference>
<dbReference type="PANTHER" id="PTHR24559:SF450">
    <property type="entry name" value="RNA-DIRECTED DNA POLYMERASE HOMOLOG"/>
    <property type="match status" value="1"/>
</dbReference>
<dbReference type="SUPFAM" id="SSF56672">
    <property type="entry name" value="DNA/RNA polymerases"/>
    <property type="match status" value="1"/>
</dbReference>
<keyword evidence="1" id="KW-0812">Transmembrane</keyword>
<organism evidence="2 3">
    <name type="scientific">Gossypium australe</name>
    <dbReference type="NCBI Taxonomy" id="47621"/>
    <lineage>
        <taxon>Eukaryota</taxon>
        <taxon>Viridiplantae</taxon>
        <taxon>Streptophyta</taxon>
        <taxon>Embryophyta</taxon>
        <taxon>Tracheophyta</taxon>
        <taxon>Spermatophyta</taxon>
        <taxon>Magnoliopsida</taxon>
        <taxon>eudicotyledons</taxon>
        <taxon>Gunneridae</taxon>
        <taxon>Pentapetalae</taxon>
        <taxon>rosids</taxon>
        <taxon>malvids</taxon>
        <taxon>Malvales</taxon>
        <taxon>Malvaceae</taxon>
        <taxon>Malvoideae</taxon>
        <taxon>Gossypium</taxon>
    </lineage>
</organism>
<comment type="caution">
    <text evidence="2">The sequence shown here is derived from an EMBL/GenBank/DDBJ whole genome shotgun (WGS) entry which is preliminary data.</text>
</comment>
<accession>A0A5B6WR09</accession>
<dbReference type="AlphaFoldDB" id="A0A5B6WR09"/>
<evidence type="ECO:0000313" key="3">
    <source>
        <dbReference type="Proteomes" id="UP000325315"/>
    </source>
</evidence>
<evidence type="ECO:0000256" key="1">
    <source>
        <dbReference type="SAM" id="Phobius"/>
    </source>
</evidence>
<sequence length="165" mass="18944">MREEDIYKTAFRTHQDHYKFLMMPFGLTNIPSTSQSLVDNIFQPLLRKLVLVFFGNILSLGSLIQCISIRFLKCWPNINFMSNDKNVSLELPNKSAVSMVCKKAACVLEWLALQTVKELRGFIGLKGIKGDYEELRNNRKTPYGIIEEGCFDWNAKAQAAFEELK</sequence>
<dbReference type="Gene3D" id="3.30.70.270">
    <property type="match status" value="1"/>
</dbReference>
<protein>
    <submittedName>
        <fullName evidence="2">Transposon Ty3-G Gag-Pol polyprotein</fullName>
    </submittedName>
</protein>
<keyword evidence="3" id="KW-1185">Reference proteome</keyword>
<keyword evidence="1" id="KW-0472">Membrane</keyword>
<dbReference type="InterPro" id="IPR053134">
    <property type="entry name" value="RNA-dir_DNA_polymerase"/>
</dbReference>
<reference evidence="3" key="1">
    <citation type="journal article" date="2019" name="Plant Biotechnol. J.">
        <title>Genome sequencing of the Australian wild diploid species Gossypium australe highlights disease resistance and delayed gland morphogenesis.</title>
        <authorList>
            <person name="Cai Y."/>
            <person name="Cai X."/>
            <person name="Wang Q."/>
            <person name="Wang P."/>
            <person name="Zhang Y."/>
            <person name="Cai C."/>
            <person name="Xu Y."/>
            <person name="Wang K."/>
            <person name="Zhou Z."/>
            <person name="Wang C."/>
            <person name="Geng S."/>
            <person name="Li B."/>
            <person name="Dong Q."/>
            <person name="Hou Y."/>
            <person name="Wang H."/>
            <person name="Ai P."/>
            <person name="Liu Z."/>
            <person name="Yi F."/>
            <person name="Sun M."/>
            <person name="An G."/>
            <person name="Cheng J."/>
            <person name="Zhang Y."/>
            <person name="Shi Q."/>
            <person name="Xie Y."/>
            <person name="Shi X."/>
            <person name="Chang Y."/>
            <person name="Huang F."/>
            <person name="Chen Y."/>
            <person name="Hong S."/>
            <person name="Mi L."/>
            <person name="Sun Q."/>
            <person name="Zhang L."/>
            <person name="Zhou B."/>
            <person name="Peng R."/>
            <person name="Zhang X."/>
            <person name="Liu F."/>
        </authorList>
    </citation>
    <scope>NUCLEOTIDE SEQUENCE [LARGE SCALE GENOMIC DNA]</scope>
    <source>
        <strain evidence="3">cv. PA1801</strain>
    </source>
</reference>
<dbReference type="InterPro" id="IPR043128">
    <property type="entry name" value="Rev_trsase/Diguanyl_cyclase"/>
</dbReference>
<feature type="transmembrane region" description="Helical" evidence="1">
    <location>
        <begin position="50"/>
        <end position="72"/>
    </location>
</feature>
<dbReference type="EMBL" id="SMMG02000002">
    <property type="protein sequence ID" value="KAA3483863.1"/>
    <property type="molecule type" value="Genomic_DNA"/>
</dbReference>
<keyword evidence="1" id="KW-1133">Transmembrane helix</keyword>
<evidence type="ECO:0000313" key="2">
    <source>
        <dbReference type="EMBL" id="KAA3483863.1"/>
    </source>
</evidence>
<dbReference type="Gene3D" id="3.10.10.10">
    <property type="entry name" value="HIV Type 1 Reverse Transcriptase, subunit A, domain 1"/>
    <property type="match status" value="1"/>
</dbReference>
<dbReference type="PANTHER" id="PTHR24559">
    <property type="entry name" value="TRANSPOSON TY3-I GAG-POL POLYPROTEIN"/>
    <property type="match status" value="1"/>
</dbReference>
<proteinExistence type="predicted"/>
<dbReference type="Proteomes" id="UP000325315">
    <property type="component" value="Unassembled WGS sequence"/>
</dbReference>
<gene>
    <name evidence="2" type="ORF">EPI10_005997</name>
</gene>
<dbReference type="OrthoDB" id="2431547at2759"/>
<name>A0A5B6WR09_9ROSI</name>